<proteinExistence type="predicted"/>
<protein>
    <submittedName>
        <fullName evidence="2">Uncharacterized protein</fullName>
    </submittedName>
</protein>
<name>A0A423VEA0_9PEZI</name>
<gene>
    <name evidence="2" type="ORF">VMCG_09638</name>
</gene>
<dbReference type="Proteomes" id="UP000283895">
    <property type="component" value="Unassembled WGS sequence"/>
</dbReference>
<dbReference type="EMBL" id="LKEA01000071">
    <property type="protein sequence ID" value="ROV89313.1"/>
    <property type="molecule type" value="Genomic_DNA"/>
</dbReference>
<keyword evidence="3" id="KW-1185">Reference proteome</keyword>
<evidence type="ECO:0000313" key="2">
    <source>
        <dbReference type="EMBL" id="ROV89313.1"/>
    </source>
</evidence>
<evidence type="ECO:0000313" key="3">
    <source>
        <dbReference type="Proteomes" id="UP000283895"/>
    </source>
</evidence>
<sequence>MPRYSGWGGGWPFMYMHQPGGWGEQTWGMGFGNRNNRFNNNNNSNNLFPQYGDLNSHNSHNNPNTLNIDNLSGLFARLILQNHLTRLADIGCHGGALYGCSLPSTSTSQSPSSSSSSPQHSNNNPHSHHNHHNCNDNNINFNNRCQICVHTCPNATQPYMGTNNVFVIPAAHVQQQQQQHQQQPQVPGLTGVNLNNINMFLNSLGLALSGASNISGCGGGGMNNIPAGFSLLPVFGPGPGPRTCGGSGGAQANPNNGGFSCAACCNNHIRM</sequence>
<comment type="caution">
    <text evidence="2">The sequence shown here is derived from an EMBL/GenBank/DDBJ whole genome shotgun (WGS) entry which is preliminary data.</text>
</comment>
<dbReference type="OrthoDB" id="5233248at2759"/>
<feature type="region of interest" description="Disordered" evidence="1">
    <location>
        <begin position="103"/>
        <end position="131"/>
    </location>
</feature>
<evidence type="ECO:0000256" key="1">
    <source>
        <dbReference type="SAM" id="MobiDB-lite"/>
    </source>
</evidence>
<accession>A0A423VEA0</accession>
<dbReference type="AlphaFoldDB" id="A0A423VEA0"/>
<feature type="compositionally biased region" description="Low complexity" evidence="1">
    <location>
        <begin position="103"/>
        <end position="125"/>
    </location>
</feature>
<organism evidence="2 3">
    <name type="scientific">Cytospora schulzeri</name>
    <dbReference type="NCBI Taxonomy" id="448051"/>
    <lineage>
        <taxon>Eukaryota</taxon>
        <taxon>Fungi</taxon>
        <taxon>Dikarya</taxon>
        <taxon>Ascomycota</taxon>
        <taxon>Pezizomycotina</taxon>
        <taxon>Sordariomycetes</taxon>
        <taxon>Sordariomycetidae</taxon>
        <taxon>Diaporthales</taxon>
        <taxon>Cytosporaceae</taxon>
        <taxon>Cytospora</taxon>
    </lineage>
</organism>
<reference evidence="2 3" key="1">
    <citation type="submission" date="2015-09" db="EMBL/GenBank/DDBJ databases">
        <title>Host preference determinants of Valsa canker pathogens revealed by comparative genomics.</title>
        <authorList>
            <person name="Yin Z."/>
            <person name="Huang L."/>
        </authorList>
    </citation>
    <scope>NUCLEOTIDE SEQUENCE [LARGE SCALE GENOMIC DNA]</scope>
    <source>
        <strain evidence="2 3">03-1</strain>
    </source>
</reference>